<organism evidence="1 2">
    <name type="scientific">Meloidogyne enterolobii</name>
    <name type="common">Root-knot nematode worm</name>
    <name type="synonym">Meloidogyne mayaguensis</name>
    <dbReference type="NCBI Taxonomy" id="390850"/>
    <lineage>
        <taxon>Eukaryota</taxon>
        <taxon>Metazoa</taxon>
        <taxon>Ecdysozoa</taxon>
        <taxon>Nematoda</taxon>
        <taxon>Chromadorea</taxon>
        <taxon>Rhabditida</taxon>
        <taxon>Tylenchina</taxon>
        <taxon>Tylenchomorpha</taxon>
        <taxon>Tylenchoidea</taxon>
        <taxon>Meloidogynidae</taxon>
        <taxon>Meloidogyninae</taxon>
        <taxon>Meloidogyne</taxon>
    </lineage>
</organism>
<proteinExistence type="predicted"/>
<evidence type="ECO:0000313" key="2">
    <source>
        <dbReference type="Proteomes" id="UP001497535"/>
    </source>
</evidence>
<accession>A0ACB1AU36</accession>
<gene>
    <name evidence="1" type="ORF">MENTE1834_LOCUS42175</name>
</gene>
<dbReference type="Proteomes" id="UP001497535">
    <property type="component" value="Unassembled WGS sequence"/>
</dbReference>
<keyword evidence="2" id="KW-1185">Reference proteome</keyword>
<protein>
    <submittedName>
        <fullName evidence="1">Uncharacterized protein</fullName>
    </submittedName>
</protein>
<name>A0ACB1AU36_MELEN</name>
<evidence type="ECO:0000313" key="1">
    <source>
        <dbReference type="EMBL" id="CAK5100951.1"/>
    </source>
</evidence>
<dbReference type="EMBL" id="CAVMJV010000109">
    <property type="protein sequence ID" value="CAK5100951.1"/>
    <property type="molecule type" value="Genomic_DNA"/>
</dbReference>
<sequence length="162" mass="17813">MVPLVFTDGLLGGNLLSFPLISLNKILRTKLADFRNITESIQFFSILVGAPKWTSGQPGTLKSGAVYACKPDSSNGNQCQLLSIEYLNLQDAKKPPNLLHGKHLHPEGKNGQLLGFSVYSSGMREEESSKALVCAPLLRWGQNAYTDGLLNFLWGFYGFLHL</sequence>
<reference evidence="1" key="1">
    <citation type="submission" date="2023-11" db="EMBL/GenBank/DDBJ databases">
        <authorList>
            <person name="Poullet M."/>
        </authorList>
    </citation>
    <scope>NUCLEOTIDE SEQUENCE</scope>
    <source>
        <strain evidence="1">E1834</strain>
    </source>
</reference>
<comment type="caution">
    <text evidence="1">The sequence shown here is derived from an EMBL/GenBank/DDBJ whole genome shotgun (WGS) entry which is preliminary data.</text>
</comment>